<dbReference type="Pfam" id="PF03965">
    <property type="entry name" value="Penicillinase_R"/>
    <property type="match status" value="1"/>
</dbReference>
<dbReference type="Gene3D" id="1.10.4040.10">
    <property type="entry name" value="Penicillinase repressor domain"/>
    <property type="match status" value="1"/>
</dbReference>
<dbReference type="GO" id="GO:0045892">
    <property type="term" value="P:negative regulation of DNA-templated transcription"/>
    <property type="evidence" value="ECO:0007669"/>
    <property type="project" value="InterPro"/>
</dbReference>
<dbReference type="InterPro" id="IPR036388">
    <property type="entry name" value="WH-like_DNA-bd_sf"/>
</dbReference>
<evidence type="ECO:0000256" key="3">
    <source>
        <dbReference type="ARBA" id="ARBA00023125"/>
    </source>
</evidence>
<evidence type="ECO:0000256" key="2">
    <source>
        <dbReference type="ARBA" id="ARBA00023015"/>
    </source>
</evidence>
<comment type="similarity">
    <text evidence="1">Belongs to the BlaI transcriptional regulatory family.</text>
</comment>
<evidence type="ECO:0000313" key="6">
    <source>
        <dbReference type="Proteomes" id="UP000220032"/>
    </source>
</evidence>
<reference evidence="5 6" key="1">
    <citation type="submission" date="2017-09" db="EMBL/GenBank/DDBJ databases">
        <title>Large-scale bioinformatics analysis of Bacillus genomes uncovers conserved roles of natural products in bacterial physiology.</title>
        <authorList>
            <consortium name="Agbiome Team Llc"/>
            <person name="Bleich R.M."/>
            <person name="Grubbs K.J."/>
            <person name="Santa Maria K.C."/>
            <person name="Allen S.E."/>
            <person name="Farag S."/>
            <person name="Shank E.A."/>
            <person name="Bowers A."/>
        </authorList>
    </citation>
    <scope>NUCLEOTIDE SEQUENCE [LARGE SCALE GENOMIC DNA]</scope>
    <source>
        <strain evidence="5 6">AFS022681</strain>
    </source>
</reference>
<dbReference type="EMBL" id="NTRR01000015">
    <property type="protein sequence ID" value="PFE16309.1"/>
    <property type="molecule type" value="Genomic_DNA"/>
</dbReference>
<keyword evidence="4" id="KW-0804">Transcription</keyword>
<comment type="caution">
    <text evidence="5">The sequence shown here is derived from an EMBL/GenBank/DDBJ whole genome shotgun (WGS) entry which is preliminary data.</text>
</comment>
<dbReference type="InterPro" id="IPR036390">
    <property type="entry name" value="WH_DNA-bd_sf"/>
</dbReference>
<evidence type="ECO:0000256" key="1">
    <source>
        <dbReference type="ARBA" id="ARBA00011046"/>
    </source>
</evidence>
<keyword evidence="2" id="KW-0805">Transcription regulation</keyword>
<dbReference type="GO" id="GO:0003677">
    <property type="term" value="F:DNA binding"/>
    <property type="evidence" value="ECO:0007669"/>
    <property type="project" value="UniProtKB-KW"/>
</dbReference>
<protein>
    <submittedName>
        <fullName evidence="5">BlaI/MecI/CopY family transcriptional regulator</fullName>
    </submittedName>
</protein>
<gene>
    <name evidence="5" type="ORF">CN307_10590</name>
</gene>
<evidence type="ECO:0000313" key="5">
    <source>
        <dbReference type="EMBL" id="PFE16309.1"/>
    </source>
</evidence>
<dbReference type="Gene3D" id="1.10.10.10">
    <property type="entry name" value="Winged helix-like DNA-binding domain superfamily/Winged helix DNA-binding domain"/>
    <property type="match status" value="1"/>
</dbReference>
<evidence type="ECO:0000256" key="4">
    <source>
        <dbReference type="ARBA" id="ARBA00023163"/>
    </source>
</evidence>
<keyword evidence="3" id="KW-0238">DNA-binding</keyword>
<dbReference type="PIRSF" id="PIRSF019455">
    <property type="entry name" value="CopR_AtkY"/>
    <property type="match status" value="1"/>
</dbReference>
<dbReference type="AlphaFoldDB" id="A0A2A9A2A7"/>
<dbReference type="Proteomes" id="UP000220032">
    <property type="component" value="Unassembled WGS sequence"/>
</dbReference>
<name>A0A2A9A2A7_BACCE</name>
<sequence length="133" mass="15624">MNQSPKVSEAELEVMKVFWSTSPPLTAKDVIEQLEKQNDWSPKTIRTLLNRLVQKNAISCNQENKRMYTYTPLISQEDYLEEETQSFLKRFYGAALKPLLVNFIKEEKLSSEDIHELKQILDKKTEMNDKKVK</sequence>
<dbReference type="SUPFAM" id="SSF46785">
    <property type="entry name" value="Winged helix' DNA-binding domain"/>
    <property type="match status" value="1"/>
</dbReference>
<proteinExistence type="inferred from homology"/>
<dbReference type="InterPro" id="IPR005650">
    <property type="entry name" value="BlaI_family"/>
</dbReference>
<accession>A0A2A9A2A7</accession>
<organism evidence="5 6">
    <name type="scientific">Bacillus cereus</name>
    <dbReference type="NCBI Taxonomy" id="1396"/>
    <lineage>
        <taxon>Bacteria</taxon>
        <taxon>Bacillati</taxon>
        <taxon>Bacillota</taxon>
        <taxon>Bacilli</taxon>
        <taxon>Bacillales</taxon>
        <taxon>Bacillaceae</taxon>
        <taxon>Bacillus</taxon>
        <taxon>Bacillus cereus group</taxon>
    </lineage>
</organism>
<dbReference type="RefSeq" id="WP_098342367.1">
    <property type="nucleotide sequence ID" value="NZ_NTRR01000015.1"/>
</dbReference>